<evidence type="ECO:0000256" key="1">
    <source>
        <dbReference type="ARBA" id="ARBA00022555"/>
    </source>
</evidence>
<evidence type="ECO:0000256" key="7">
    <source>
        <dbReference type="ARBA" id="ARBA00039099"/>
    </source>
</evidence>
<comment type="caution">
    <text evidence="11">The sequence shown here is derived from an EMBL/GenBank/DDBJ whole genome shotgun (WGS) entry which is preliminary data.</text>
</comment>
<evidence type="ECO:0000256" key="4">
    <source>
        <dbReference type="ARBA" id="ARBA00022691"/>
    </source>
</evidence>
<keyword evidence="2 9" id="KW-0489">Methyltransferase</keyword>
<keyword evidence="4 9" id="KW-0949">S-adenosyl-L-methionine</keyword>
<reference evidence="11 12" key="1">
    <citation type="submission" date="2020-10" db="EMBL/GenBank/DDBJ databases">
        <authorList>
            <person name="Klimov P.B."/>
            <person name="Dyachkov S.M."/>
            <person name="Chetverikov P.E."/>
        </authorList>
    </citation>
    <scope>NUCLEOTIDE SEQUENCE [LARGE SCALE GENOMIC DNA]</scope>
    <source>
        <strain evidence="11">BMOC 18-1129-001#AD2665</strain>
        <tissue evidence="11">Entire mites</tissue>
    </source>
</reference>
<dbReference type="PANTHER" id="PTHR10631">
    <property type="entry name" value="N 2 ,N 2 -DIMETHYLGUANOSINE TRNA METHYLTRANSFERASE"/>
    <property type="match status" value="1"/>
</dbReference>
<dbReference type="PROSITE" id="PS51626">
    <property type="entry name" value="SAM_MT_TRM1"/>
    <property type="match status" value="1"/>
</dbReference>
<evidence type="ECO:0000256" key="5">
    <source>
        <dbReference type="ARBA" id="ARBA00022694"/>
    </source>
</evidence>
<keyword evidence="6 9" id="KW-0694">RNA-binding</keyword>
<dbReference type="NCBIfam" id="TIGR00308">
    <property type="entry name" value="TRM1"/>
    <property type="match status" value="1"/>
</dbReference>
<evidence type="ECO:0000256" key="2">
    <source>
        <dbReference type="ARBA" id="ARBA00022603"/>
    </source>
</evidence>
<keyword evidence="12" id="KW-1185">Reference proteome</keyword>
<evidence type="ECO:0000256" key="10">
    <source>
        <dbReference type="SAM" id="MobiDB-lite"/>
    </source>
</evidence>
<dbReference type="PANTHER" id="PTHR10631:SF3">
    <property type="entry name" value="TRNA (GUANINE(26)-N(2))-DIMETHYLTRANSFERASE"/>
    <property type="match status" value="1"/>
</dbReference>
<comment type="similarity">
    <text evidence="9">Belongs to the class I-like SAM-binding methyltransferase superfamily. Trm1 family.</text>
</comment>
<dbReference type="SUPFAM" id="SSF53335">
    <property type="entry name" value="S-adenosyl-L-methionine-dependent methyltransferases"/>
    <property type="match status" value="1"/>
</dbReference>
<keyword evidence="5 9" id="KW-0819">tRNA processing</keyword>
<dbReference type="InterPro" id="IPR029063">
    <property type="entry name" value="SAM-dependent_MTases_sf"/>
</dbReference>
<keyword evidence="1 9" id="KW-0820">tRNA-binding</keyword>
<proteinExistence type="inferred from homology"/>
<dbReference type="Pfam" id="PF02005">
    <property type="entry name" value="TRM"/>
    <property type="match status" value="1"/>
</dbReference>
<feature type="compositionally biased region" description="Basic and acidic residues" evidence="10">
    <location>
        <begin position="448"/>
        <end position="463"/>
    </location>
</feature>
<evidence type="ECO:0000313" key="11">
    <source>
        <dbReference type="EMBL" id="KAG9510071.1"/>
    </source>
</evidence>
<dbReference type="Gene3D" id="3.40.50.150">
    <property type="entry name" value="Vaccinia Virus protein VP39"/>
    <property type="match status" value="1"/>
</dbReference>
<evidence type="ECO:0000256" key="9">
    <source>
        <dbReference type="PROSITE-ProRule" id="PRU00958"/>
    </source>
</evidence>
<dbReference type="EMBL" id="JAIFTH010000242">
    <property type="protein sequence ID" value="KAG9510071.1"/>
    <property type="molecule type" value="Genomic_DNA"/>
</dbReference>
<keyword evidence="3 9" id="KW-0808">Transferase</keyword>
<dbReference type="CDD" id="cd02440">
    <property type="entry name" value="AdoMet_MTases"/>
    <property type="match status" value="1"/>
</dbReference>
<evidence type="ECO:0000256" key="8">
    <source>
        <dbReference type="ARBA" id="ARBA00051897"/>
    </source>
</evidence>
<protein>
    <recommendedName>
        <fullName evidence="7 9">tRNA (guanine(26)-N(2))-dimethyltransferase</fullName>
        <ecNumber evidence="7 9">2.1.1.216</ecNumber>
    </recommendedName>
</protein>
<dbReference type="Gene3D" id="3.30.56.70">
    <property type="entry name" value="N2,N2-dimethylguanosine tRNA methyltransferase, C-terminal domain"/>
    <property type="match status" value="1"/>
</dbReference>
<evidence type="ECO:0000256" key="3">
    <source>
        <dbReference type="ARBA" id="ARBA00022679"/>
    </source>
</evidence>
<dbReference type="InterPro" id="IPR002905">
    <property type="entry name" value="Trm1"/>
</dbReference>
<name>A0ABQ7S9J5_9ACAR</name>
<evidence type="ECO:0000256" key="6">
    <source>
        <dbReference type="ARBA" id="ARBA00022884"/>
    </source>
</evidence>
<gene>
    <name evidence="11" type="ORF">GZH46_01396</name>
</gene>
<dbReference type="Proteomes" id="UP000825002">
    <property type="component" value="Unassembled WGS sequence"/>
</dbReference>
<dbReference type="EC" id="2.1.1.216" evidence="7 9"/>
<accession>A0ABQ7S9J5</accession>
<feature type="region of interest" description="Disordered" evidence="10">
    <location>
        <begin position="441"/>
        <end position="476"/>
    </location>
</feature>
<evidence type="ECO:0000313" key="12">
    <source>
        <dbReference type="Proteomes" id="UP000825002"/>
    </source>
</evidence>
<sequence length="521" mass="58370">MSSNGKAELQLLTKTIEEGQAKILAPSNVFYNPVQQFNRDLSVLVINTYLKHKLYGEKNLRIAKESGGFRILDALSATGLRSIRYAKELDPTNIETIDKIVANDLSEKAIEIIKRNISENHVSDKVRASHDDASLLMHDTKRSASQRFHVIDLDPFGSAAKFLDAAVSSIESSGLLMVTCTDTAVLCGNASESCFARYGSMSLRTPYCHEMGLRILLRSLEQHASRYGRFIKPLVSLSIDFYMRLFVQVFTQPAETKMAASRLAQVYHCKACHSFELLRLGKCTIKEDAPMAASNNLAVKYKFQPPDALVSSKCGMCGRTYSIGGPIWAEPMHDKTFVNQLINELGSTESNQQPNKFGTHRRLDGMLHIISEELDVPLYYETDKLTSVINMPAPPQKLFNSALLNAGYQVSATHASPGSFKTTAPGHIVWDIMCQWARENPRQKKAKIQSDGEEKAPMKRTDMKTTAGESIMDKMTSKDDKKTYDFTFHRSAEPISKKLQLLRFQTNPTANWGPKKRPRDE</sequence>
<organism evidence="11 12">
    <name type="scientific">Fragariocoptes setiger</name>
    <dbReference type="NCBI Taxonomy" id="1670756"/>
    <lineage>
        <taxon>Eukaryota</taxon>
        <taxon>Metazoa</taxon>
        <taxon>Ecdysozoa</taxon>
        <taxon>Arthropoda</taxon>
        <taxon>Chelicerata</taxon>
        <taxon>Arachnida</taxon>
        <taxon>Acari</taxon>
        <taxon>Acariformes</taxon>
        <taxon>Trombidiformes</taxon>
        <taxon>Prostigmata</taxon>
        <taxon>Eupodina</taxon>
        <taxon>Eriophyoidea</taxon>
        <taxon>Phytoptidae</taxon>
        <taxon>Fragariocoptes</taxon>
    </lineage>
</organism>
<comment type="catalytic activity">
    <reaction evidence="8 9">
        <text>guanosine(26) in tRNA + 2 S-adenosyl-L-methionine = N(2)-dimethylguanosine(26) in tRNA + 2 S-adenosyl-L-homocysteine + 2 H(+)</text>
        <dbReference type="Rhea" id="RHEA:43140"/>
        <dbReference type="Rhea" id="RHEA-COMP:10359"/>
        <dbReference type="Rhea" id="RHEA-COMP:10360"/>
        <dbReference type="ChEBI" id="CHEBI:15378"/>
        <dbReference type="ChEBI" id="CHEBI:57856"/>
        <dbReference type="ChEBI" id="CHEBI:59789"/>
        <dbReference type="ChEBI" id="CHEBI:74269"/>
        <dbReference type="ChEBI" id="CHEBI:74513"/>
        <dbReference type="EC" id="2.1.1.216"/>
    </reaction>
</comment>
<feature type="non-terminal residue" evidence="11">
    <location>
        <position position="1"/>
    </location>
</feature>
<dbReference type="InterPro" id="IPR042296">
    <property type="entry name" value="tRNA_met_Trm1_C"/>
</dbReference>